<dbReference type="Pfam" id="PF01145">
    <property type="entry name" value="Band_7"/>
    <property type="match status" value="1"/>
</dbReference>
<dbReference type="InterPro" id="IPR036013">
    <property type="entry name" value="Band_7/SPFH_dom_sf"/>
</dbReference>
<evidence type="ECO:0000313" key="2">
    <source>
        <dbReference type="EMBL" id="GAA0630252.1"/>
    </source>
</evidence>
<sequence>MLVAVLALAVGAAAMLRAVGPGEVVVVRRRGGPARTRRRGLLVVLPGLHEVDRVPEQFDVTPLVVPARTADGVDVRIEGAAHVQVVDPVRATASETRSRAGQVLEAALADAAVHSWLADLARRRDSVRDRAAAAVVPDLRALGLELDTLVVDAIELNLTPDLLAWADRRPPSD</sequence>
<dbReference type="Proteomes" id="UP001500957">
    <property type="component" value="Unassembled WGS sequence"/>
</dbReference>
<accession>A0ABN1H6G5</accession>
<reference evidence="2 3" key="1">
    <citation type="journal article" date="2019" name="Int. J. Syst. Evol. Microbiol.">
        <title>The Global Catalogue of Microorganisms (GCM) 10K type strain sequencing project: providing services to taxonomists for standard genome sequencing and annotation.</title>
        <authorList>
            <consortium name="The Broad Institute Genomics Platform"/>
            <consortium name="The Broad Institute Genome Sequencing Center for Infectious Disease"/>
            <person name="Wu L."/>
            <person name="Ma J."/>
        </authorList>
    </citation>
    <scope>NUCLEOTIDE SEQUENCE [LARGE SCALE GENOMIC DNA]</scope>
    <source>
        <strain evidence="2 3">JCM 10671</strain>
    </source>
</reference>
<dbReference type="InterPro" id="IPR001107">
    <property type="entry name" value="Band_7"/>
</dbReference>
<keyword evidence="3" id="KW-1185">Reference proteome</keyword>
<organism evidence="2 3">
    <name type="scientific">Sporichthya brevicatena</name>
    <dbReference type="NCBI Taxonomy" id="171442"/>
    <lineage>
        <taxon>Bacteria</taxon>
        <taxon>Bacillati</taxon>
        <taxon>Actinomycetota</taxon>
        <taxon>Actinomycetes</taxon>
        <taxon>Sporichthyales</taxon>
        <taxon>Sporichthyaceae</taxon>
        <taxon>Sporichthya</taxon>
    </lineage>
</organism>
<gene>
    <name evidence="2" type="ORF">GCM10009547_37530</name>
</gene>
<comment type="caution">
    <text evidence="2">The sequence shown here is derived from an EMBL/GenBank/DDBJ whole genome shotgun (WGS) entry which is preliminary data.</text>
</comment>
<feature type="domain" description="Band 7" evidence="1">
    <location>
        <begin position="19"/>
        <end position="156"/>
    </location>
</feature>
<proteinExistence type="predicted"/>
<evidence type="ECO:0000259" key="1">
    <source>
        <dbReference type="Pfam" id="PF01145"/>
    </source>
</evidence>
<dbReference type="EMBL" id="BAAAHE010000037">
    <property type="protein sequence ID" value="GAA0630252.1"/>
    <property type="molecule type" value="Genomic_DNA"/>
</dbReference>
<evidence type="ECO:0000313" key="3">
    <source>
        <dbReference type="Proteomes" id="UP001500957"/>
    </source>
</evidence>
<name>A0ABN1H6G5_9ACTN</name>
<dbReference type="Gene3D" id="3.30.479.30">
    <property type="entry name" value="Band 7 domain"/>
    <property type="match status" value="1"/>
</dbReference>
<dbReference type="RefSeq" id="WP_344607576.1">
    <property type="nucleotide sequence ID" value="NZ_BAAAHE010000037.1"/>
</dbReference>
<protein>
    <recommendedName>
        <fullName evidence="1">Band 7 domain-containing protein</fullName>
    </recommendedName>
</protein>
<dbReference type="SUPFAM" id="SSF117892">
    <property type="entry name" value="Band 7/SPFH domain"/>
    <property type="match status" value="1"/>
</dbReference>